<evidence type="ECO:0000256" key="2">
    <source>
        <dbReference type="ARBA" id="ARBA00022771"/>
    </source>
</evidence>
<dbReference type="GO" id="GO:0008270">
    <property type="term" value="F:zinc ion binding"/>
    <property type="evidence" value="ECO:0007669"/>
    <property type="project" value="UniProtKB-KW"/>
</dbReference>
<evidence type="ECO:0000256" key="4">
    <source>
        <dbReference type="PROSITE-ProRule" id="PRU00322"/>
    </source>
</evidence>
<dbReference type="Gene3D" id="1.10.150.50">
    <property type="entry name" value="Transcription Factor, Ets-1"/>
    <property type="match status" value="1"/>
</dbReference>
<dbReference type="EMBL" id="HBNR01055692">
    <property type="protein sequence ID" value="CAE4622234.1"/>
    <property type="molecule type" value="Transcribed_RNA"/>
</dbReference>
<feature type="compositionally biased region" description="Low complexity" evidence="6">
    <location>
        <begin position="1"/>
        <end position="27"/>
    </location>
</feature>
<dbReference type="AlphaFoldDB" id="A0A6T1GS77"/>
<dbReference type="Gene3D" id="4.10.1060.10">
    <property type="entry name" value="Zinc finger, RanBP2-type"/>
    <property type="match status" value="1"/>
</dbReference>
<proteinExistence type="predicted"/>
<accession>A0A6T1GS77</accession>
<dbReference type="InterPro" id="IPR001876">
    <property type="entry name" value="Znf_RanBP2"/>
</dbReference>
<dbReference type="InterPro" id="IPR036443">
    <property type="entry name" value="Znf_RanBP2_sf"/>
</dbReference>
<sequence length="750" mass="75847">MGTEVAGGRSAASGSTGVSGGRSSTSGKRPAASSTADILAWALAAATRASAGAAQSAAAGIVSSSPAASSGTAGGLMPGVTKAASGLSASATAMLAGVDSPVGRAATAPAASSSTASPKAPVAERGPSSGPSAPVRPPVAESEASGGPSAPTGSSSVVGGLSPVAAALLGQVSEVPVPDDDNDLAEVNEEPEQDDAAEGEGVEKAGEGVEAIQELLTKLGLMRYFDKFVESGFDTMAALEMMTEADMREECGMTHEHVQALQRFLLGDQAATAALALSTAKAPSLASQGAVEKAAGAPPHVPLPMPAGKVSAKLSVQAAHSKSSPQAPPPSNEFLRAHVAKVATAVLGHNELEGSEAAVAAAAAAAAADAGMVQDESMTMSGVDMDAQEMALVPAVQMSMDQMVPTLPGFGVDQMAMTNNLPACLRGGAEALQNKLAALPVPEKLGGGVPSGGMGGGGQGSSSVLSGMSKVPPGVRAMLKNQPQPAVGSSVIEELGDPVAVAMAAAQQPGGAANTLYTLAQMAQESAQYAQQAAALTSNPADAAQAMQMADAAEQASQRAAWATTAVSAYEPPEGSRGQGDSYIASIKQICLQASETAEQAANTCRTNANNAKAVEEMLPGGARGEKRSRVPCKFWESGFCQKGSDCPLSHNPSDKKPLPLWQKRQYMCTFFDKDKCIRGASCAFAHGREELEMIKKFKAALKDENTKWSKPAKRPGDWDCPNCGDVQFARNGSCRKCGEPKPLGQPLRP</sequence>
<feature type="compositionally biased region" description="Low complexity" evidence="6">
    <location>
        <begin position="105"/>
        <end position="123"/>
    </location>
</feature>
<feature type="region of interest" description="Disordered" evidence="6">
    <location>
        <begin position="105"/>
        <end position="158"/>
    </location>
</feature>
<evidence type="ECO:0000256" key="6">
    <source>
        <dbReference type="SAM" id="MobiDB-lite"/>
    </source>
</evidence>
<feature type="domain" description="C3H1-type" evidence="7">
    <location>
        <begin position="627"/>
        <end position="654"/>
    </location>
</feature>
<evidence type="ECO:0000313" key="10">
    <source>
        <dbReference type="EMBL" id="CAE4622237.1"/>
    </source>
</evidence>
<evidence type="ECO:0000259" key="8">
    <source>
        <dbReference type="PROSITE" id="PS50199"/>
    </source>
</evidence>
<keyword evidence="3 5" id="KW-0862">Zinc</keyword>
<organism evidence="10">
    <name type="scientific">Alexandrium monilatum</name>
    <dbReference type="NCBI Taxonomy" id="311494"/>
    <lineage>
        <taxon>Eukaryota</taxon>
        <taxon>Sar</taxon>
        <taxon>Alveolata</taxon>
        <taxon>Dinophyceae</taxon>
        <taxon>Gonyaulacales</taxon>
        <taxon>Pyrocystaceae</taxon>
        <taxon>Alexandrium</taxon>
    </lineage>
</organism>
<evidence type="ECO:0000313" key="9">
    <source>
        <dbReference type="EMBL" id="CAE4622234.1"/>
    </source>
</evidence>
<dbReference type="Pfam" id="PF00536">
    <property type="entry name" value="SAM_1"/>
    <property type="match status" value="1"/>
</dbReference>
<name>A0A6T1GS77_9DINO</name>
<dbReference type="InterPro" id="IPR000571">
    <property type="entry name" value="Znf_CCCH"/>
</dbReference>
<keyword evidence="2 4" id="KW-0863">Zinc-finger</keyword>
<dbReference type="Gene3D" id="4.10.1000.10">
    <property type="entry name" value="Zinc finger, CCCH-type"/>
    <property type="match status" value="1"/>
</dbReference>
<reference evidence="10" key="1">
    <citation type="submission" date="2021-01" db="EMBL/GenBank/DDBJ databases">
        <authorList>
            <person name="Corre E."/>
            <person name="Pelletier E."/>
            <person name="Niang G."/>
            <person name="Scheremetjew M."/>
            <person name="Finn R."/>
            <person name="Kale V."/>
            <person name="Holt S."/>
            <person name="Cochrane G."/>
            <person name="Meng A."/>
            <person name="Brown T."/>
            <person name="Cohen L."/>
        </authorList>
    </citation>
    <scope>NUCLEOTIDE SEQUENCE</scope>
    <source>
        <strain evidence="10">CCMP3105</strain>
    </source>
</reference>
<dbReference type="SUPFAM" id="SSF90229">
    <property type="entry name" value="CCCH zinc finger"/>
    <property type="match status" value="2"/>
</dbReference>
<dbReference type="PROSITE" id="PS50199">
    <property type="entry name" value="ZF_RANBP2_2"/>
    <property type="match status" value="1"/>
</dbReference>
<dbReference type="PROSITE" id="PS50103">
    <property type="entry name" value="ZF_C3H1"/>
    <property type="match status" value="2"/>
</dbReference>
<dbReference type="InterPro" id="IPR001660">
    <property type="entry name" value="SAM"/>
</dbReference>
<dbReference type="SUPFAM" id="SSF47769">
    <property type="entry name" value="SAM/Pointed domain"/>
    <property type="match status" value="1"/>
</dbReference>
<feature type="region of interest" description="Disordered" evidence="6">
    <location>
        <begin position="175"/>
        <end position="206"/>
    </location>
</feature>
<gene>
    <name evidence="9" type="ORF">AMON00008_LOCUS39155</name>
    <name evidence="10" type="ORF">AMON00008_LOCUS39156</name>
</gene>
<evidence type="ECO:0000256" key="1">
    <source>
        <dbReference type="ARBA" id="ARBA00022723"/>
    </source>
</evidence>
<evidence type="ECO:0000259" key="7">
    <source>
        <dbReference type="PROSITE" id="PS50103"/>
    </source>
</evidence>
<dbReference type="EMBL" id="HBNR01055693">
    <property type="protein sequence ID" value="CAE4622237.1"/>
    <property type="molecule type" value="Transcribed_RNA"/>
</dbReference>
<feature type="compositionally biased region" description="Low complexity" evidence="6">
    <location>
        <begin position="144"/>
        <end position="158"/>
    </location>
</feature>
<feature type="domain" description="C3H1-type" evidence="7">
    <location>
        <begin position="663"/>
        <end position="690"/>
    </location>
</feature>
<feature type="zinc finger region" description="C3H1-type" evidence="5">
    <location>
        <begin position="663"/>
        <end position="690"/>
    </location>
</feature>
<feature type="region of interest" description="Disordered" evidence="6">
    <location>
        <begin position="312"/>
        <end position="332"/>
    </location>
</feature>
<dbReference type="SMART" id="SM00356">
    <property type="entry name" value="ZnF_C3H1"/>
    <property type="match status" value="2"/>
</dbReference>
<dbReference type="InterPro" id="IPR036855">
    <property type="entry name" value="Znf_CCCH_sf"/>
</dbReference>
<keyword evidence="1 5" id="KW-0479">Metal-binding</keyword>
<feature type="region of interest" description="Disordered" evidence="6">
    <location>
        <begin position="1"/>
        <end position="32"/>
    </location>
</feature>
<evidence type="ECO:0000256" key="5">
    <source>
        <dbReference type="PROSITE-ProRule" id="PRU00723"/>
    </source>
</evidence>
<feature type="zinc finger region" description="C3H1-type" evidence="5">
    <location>
        <begin position="627"/>
        <end position="654"/>
    </location>
</feature>
<dbReference type="SUPFAM" id="SSF90209">
    <property type="entry name" value="Ran binding protein zinc finger-like"/>
    <property type="match status" value="1"/>
</dbReference>
<feature type="compositionally biased region" description="Acidic residues" evidence="6">
    <location>
        <begin position="177"/>
        <end position="200"/>
    </location>
</feature>
<protein>
    <submittedName>
        <fullName evidence="10">Uncharacterized protein</fullName>
    </submittedName>
</protein>
<evidence type="ECO:0000256" key="3">
    <source>
        <dbReference type="ARBA" id="ARBA00022833"/>
    </source>
</evidence>
<feature type="domain" description="RanBP2-type" evidence="8">
    <location>
        <begin position="715"/>
        <end position="744"/>
    </location>
</feature>
<dbReference type="InterPro" id="IPR013761">
    <property type="entry name" value="SAM/pointed_sf"/>
</dbReference>